<dbReference type="Proteomes" id="UP000321306">
    <property type="component" value="Unassembled WGS sequence"/>
</dbReference>
<dbReference type="AlphaFoldDB" id="A0A511N2W8"/>
<protein>
    <submittedName>
        <fullName evidence="1">Uncharacterized protein</fullName>
    </submittedName>
</protein>
<dbReference type="RefSeq" id="WP_146885259.1">
    <property type="nucleotide sequence ID" value="NZ_BJXB01000012.1"/>
</dbReference>
<organism evidence="1 2">
    <name type="scientific">Deinococcus cellulosilyticus (strain DSM 18568 / NBRC 106333 / KACC 11606 / 5516J-15)</name>
    <dbReference type="NCBI Taxonomy" id="1223518"/>
    <lineage>
        <taxon>Bacteria</taxon>
        <taxon>Thermotogati</taxon>
        <taxon>Deinococcota</taxon>
        <taxon>Deinococci</taxon>
        <taxon>Deinococcales</taxon>
        <taxon>Deinococcaceae</taxon>
        <taxon>Deinococcus</taxon>
    </lineage>
</organism>
<proteinExistence type="predicted"/>
<sequence>MIQGNVRNKIQEEIKELIRFASNFEQVTFQYSKTLEPDETMFGGFFTIKTADPLMSILSYQKISEVVGKFPMYLGIDLAKNLEGDQEVSIIIKETQGFFIPQSTTNKA</sequence>
<reference evidence="1 2" key="1">
    <citation type="submission" date="2019-07" db="EMBL/GenBank/DDBJ databases">
        <title>Whole genome shotgun sequence of Deinococcus cellulosilyticus NBRC 106333.</title>
        <authorList>
            <person name="Hosoyama A."/>
            <person name="Uohara A."/>
            <person name="Ohji S."/>
            <person name="Ichikawa N."/>
        </authorList>
    </citation>
    <scope>NUCLEOTIDE SEQUENCE [LARGE SCALE GENOMIC DNA]</scope>
    <source>
        <strain evidence="1 2">NBRC 106333</strain>
    </source>
</reference>
<evidence type="ECO:0000313" key="2">
    <source>
        <dbReference type="Proteomes" id="UP000321306"/>
    </source>
</evidence>
<accession>A0A511N2W8</accession>
<dbReference type="EMBL" id="BJXB01000012">
    <property type="protein sequence ID" value="GEM47193.1"/>
    <property type="molecule type" value="Genomic_DNA"/>
</dbReference>
<evidence type="ECO:0000313" key="1">
    <source>
        <dbReference type="EMBL" id="GEM47193.1"/>
    </source>
</evidence>
<comment type="caution">
    <text evidence="1">The sequence shown here is derived from an EMBL/GenBank/DDBJ whole genome shotgun (WGS) entry which is preliminary data.</text>
</comment>
<name>A0A511N2W8_DEIC1</name>
<gene>
    <name evidence="1" type="ORF">DC3_28280</name>
</gene>
<keyword evidence="2" id="KW-1185">Reference proteome</keyword>